<keyword evidence="1" id="KW-0812">Transmembrane</keyword>
<keyword evidence="1" id="KW-1133">Transmembrane helix</keyword>
<feature type="transmembrane region" description="Helical" evidence="1">
    <location>
        <begin position="322"/>
        <end position="343"/>
    </location>
</feature>
<feature type="transmembrane region" description="Helical" evidence="1">
    <location>
        <begin position="227"/>
        <end position="246"/>
    </location>
</feature>
<feature type="transmembrane region" description="Helical" evidence="1">
    <location>
        <begin position="191"/>
        <end position="207"/>
    </location>
</feature>
<proteinExistence type="predicted"/>
<sequence>MKSIKCPRCNNVHAIGRFNDDLEKYQCLFCHTEFNEDDIEILTFASKDLYSNSKILLKLVNFSEKHLQLNSRRAPFLMISLFFVFFIISWTVASYYEGTLYLENNNVDCIGWFEDYVWFSVTLFFYAFFIMNFFFFDMFVKTFSKNGTILPILKWKSKNDSKSGITNENYNKLLRKQIQYINCANSNLEKLIIISSLLSLFYSGIYLQHLKMPPVDIWHLGHYPIGWMTWFIANFFIVVLFLPPFLSRFLKLLFSIFKLTSISEPDINNEMKSLPLNPNLLSPDGVAGMKPLGNLAFSFYLVGFTTMIPIITWLLVREFSSMFFFTVPLGLLLIFITLFFPLYNVHLVMKKAKHHQLKEIANEFKLYYELLIDRIESDVETFDEKMVKRVESMKQLDFVYEKGKKSPRVAFRYRTY</sequence>
<accession>A0A811TD67</accession>
<gene>
    <name evidence="2" type="ORF">EMLJLAPB_00573</name>
</gene>
<keyword evidence="1" id="KW-0472">Membrane</keyword>
<feature type="transmembrane region" description="Helical" evidence="1">
    <location>
        <begin position="297"/>
        <end position="316"/>
    </location>
</feature>
<protein>
    <submittedName>
        <fullName evidence="2">Uncharacterized protein</fullName>
    </submittedName>
</protein>
<name>A0A811TD67_9EURY</name>
<dbReference type="EMBL" id="CAJHIS010000013">
    <property type="protein sequence ID" value="CAD6493612.1"/>
    <property type="molecule type" value="Genomic_DNA"/>
</dbReference>
<evidence type="ECO:0000313" key="3">
    <source>
        <dbReference type="Proteomes" id="UP000634805"/>
    </source>
</evidence>
<evidence type="ECO:0000313" key="2">
    <source>
        <dbReference type="EMBL" id="CAD6493612.1"/>
    </source>
</evidence>
<feature type="transmembrane region" description="Helical" evidence="1">
    <location>
        <begin position="116"/>
        <end position="136"/>
    </location>
</feature>
<organism evidence="2 3">
    <name type="scientific">Candidatus Argoarchaeum ethanivorans</name>
    <dbReference type="NCBI Taxonomy" id="2608793"/>
    <lineage>
        <taxon>Archaea</taxon>
        <taxon>Methanobacteriati</taxon>
        <taxon>Methanobacteriota</taxon>
        <taxon>Stenosarchaea group</taxon>
        <taxon>Methanomicrobia</taxon>
        <taxon>Methanosarcinales</taxon>
        <taxon>Methanosarcinales incertae sedis</taxon>
        <taxon>GOM Arc I cluster</taxon>
        <taxon>Candidatus Argoarchaeum</taxon>
    </lineage>
</organism>
<feature type="transmembrane region" description="Helical" evidence="1">
    <location>
        <begin position="74"/>
        <end position="96"/>
    </location>
</feature>
<reference evidence="2" key="1">
    <citation type="submission" date="2020-10" db="EMBL/GenBank/DDBJ databases">
        <authorList>
            <person name="Hahn C.J."/>
            <person name="Laso-Perez R."/>
            <person name="Vulcano F."/>
            <person name="Vaziourakis K.-M."/>
            <person name="Stokke R."/>
            <person name="Steen I.H."/>
            <person name="Teske A."/>
            <person name="Boetius A."/>
            <person name="Liebeke M."/>
            <person name="Amann R."/>
            <person name="Knittel K."/>
        </authorList>
    </citation>
    <scope>NUCLEOTIDE SEQUENCE</scope>
    <source>
        <strain evidence="2">Gfbio:e3339647-f889-4370-9287-4fb5cb688e4c:AG392D22_GoMArc1</strain>
    </source>
</reference>
<evidence type="ECO:0000256" key="1">
    <source>
        <dbReference type="SAM" id="Phobius"/>
    </source>
</evidence>
<comment type="caution">
    <text evidence="2">The sequence shown here is derived from an EMBL/GenBank/DDBJ whole genome shotgun (WGS) entry which is preliminary data.</text>
</comment>
<dbReference type="Proteomes" id="UP000634805">
    <property type="component" value="Unassembled WGS sequence"/>
</dbReference>
<dbReference type="AlphaFoldDB" id="A0A811TD67"/>